<feature type="domain" description="Cyclic nucleotide-binding" evidence="12">
    <location>
        <begin position="502"/>
        <end position="617"/>
    </location>
</feature>
<dbReference type="NCBIfam" id="TIGR00711">
    <property type="entry name" value="efflux_EmrB"/>
    <property type="match status" value="1"/>
</dbReference>
<dbReference type="PANTHER" id="PTHR42718:SF48">
    <property type="entry name" value="CONSERVED TWO-DOMAIN MEMBRANE PROTEIN-RELATED"/>
    <property type="match status" value="1"/>
</dbReference>
<dbReference type="InterPro" id="IPR020846">
    <property type="entry name" value="MFS_dom"/>
</dbReference>
<keyword evidence="4" id="KW-1003">Cell membrane</keyword>
<keyword evidence="6 11" id="KW-1133">Transmembrane helix</keyword>
<feature type="short sequence motif" description="GXSXG" evidence="9">
    <location>
        <begin position="815"/>
        <end position="819"/>
    </location>
</feature>
<dbReference type="Gene3D" id="3.40.1090.10">
    <property type="entry name" value="Cytosolic phospholipase A2 catalytic domain"/>
    <property type="match status" value="2"/>
</dbReference>
<evidence type="ECO:0000313" key="16">
    <source>
        <dbReference type="Proteomes" id="UP001596087"/>
    </source>
</evidence>
<evidence type="ECO:0000256" key="8">
    <source>
        <dbReference type="ARBA" id="ARBA00023136"/>
    </source>
</evidence>
<dbReference type="Gene3D" id="1.20.1720.10">
    <property type="entry name" value="Multidrug resistance protein D"/>
    <property type="match status" value="1"/>
</dbReference>
<feature type="short sequence motif" description="DGA/G" evidence="9">
    <location>
        <begin position="933"/>
        <end position="935"/>
    </location>
</feature>
<feature type="transmembrane region" description="Helical" evidence="11">
    <location>
        <begin position="297"/>
        <end position="320"/>
    </location>
</feature>
<dbReference type="PROSITE" id="PS50042">
    <property type="entry name" value="CNMP_BINDING_3"/>
    <property type="match status" value="1"/>
</dbReference>
<keyword evidence="9" id="KW-0442">Lipid degradation</keyword>
<protein>
    <submittedName>
        <fullName evidence="15">DHA2 family efflux MFS transporter permease subunit</fullName>
    </submittedName>
</protein>
<evidence type="ECO:0000313" key="15">
    <source>
        <dbReference type="EMBL" id="MFC5177119.1"/>
    </source>
</evidence>
<evidence type="ECO:0000256" key="5">
    <source>
        <dbReference type="ARBA" id="ARBA00022692"/>
    </source>
</evidence>
<dbReference type="Proteomes" id="UP001596087">
    <property type="component" value="Unassembled WGS sequence"/>
</dbReference>
<dbReference type="CDD" id="cd00038">
    <property type="entry name" value="CAP_ED"/>
    <property type="match status" value="1"/>
</dbReference>
<dbReference type="PANTHER" id="PTHR42718">
    <property type="entry name" value="MAJOR FACILITATOR SUPERFAMILY MULTIDRUG TRANSPORTER MFSC"/>
    <property type="match status" value="1"/>
</dbReference>
<name>A0ABW0BIF2_9ACTN</name>
<dbReference type="InterPro" id="IPR016035">
    <property type="entry name" value="Acyl_Trfase/lysoPLipase"/>
</dbReference>
<evidence type="ECO:0000256" key="1">
    <source>
        <dbReference type="ARBA" id="ARBA00004651"/>
    </source>
</evidence>
<feature type="transmembrane region" description="Helical" evidence="11">
    <location>
        <begin position="12"/>
        <end position="36"/>
    </location>
</feature>
<keyword evidence="7 9" id="KW-0443">Lipid metabolism</keyword>
<feature type="region of interest" description="Disordered" evidence="10">
    <location>
        <begin position="1044"/>
        <end position="1063"/>
    </location>
</feature>
<keyword evidence="9" id="KW-0378">Hydrolase</keyword>
<feature type="active site" description="Nucleophile" evidence="9">
    <location>
        <position position="817"/>
    </location>
</feature>
<comment type="caution">
    <text evidence="9">Lacks conserved residue(s) required for the propagation of feature annotation.</text>
</comment>
<evidence type="ECO:0000256" key="6">
    <source>
        <dbReference type="ARBA" id="ARBA00022989"/>
    </source>
</evidence>
<keyword evidence="5 11" id="KW-0812">Transmembrane</keyword>
<accession>A0ABW0BIF2</accession>
<feature type="transmembrane region" description="Helical" evidence="11">
    <location>
        <begin position="332"/>
        <end position="350"/>
    </location>
</feature>
<dbReference type="CDD" id="cd17321">
    <property type="entry name" value="MFS_MMR_MDR_like"/>
    <property type="match status" value="1"/>
</dbReference>
<dbReference type="InterPro" id="IPR036259">
    <property type="entry name" value="MFS_trans_sf"/>
</dbReference>
<comment type="caution">
    <text evidence="15">The sequence shown here is derived from an EMBL/GenBank/DDBJ whole genome shotgun (WGS) entry which is preliminary data.</text>
</comment>
<feature type="transmembrane region" description="Helical" evidence="11">
    <location>
        <begin position="81"/>
        <end position="100"/>
    </location>
</feature>
<evidence type="ECO:0000256" key="4">
    <source>
        <dbReference type="ARBA" id="ARBA00022475"/>
    </source>
</evidence>
<dbReference type="CDD" id="cd07205">
    <property type="entry name" value="Pat_PNPLA6_PNPLA7_NTE1_like"/>
    <property type="match status" value="1"/>
</dbReference>
<dbReference type="EMBL" id="JBHSKD010000009">
    <property type="protein sequence ID" value="MFC5177119.1"/>
    <property type="molecule type" value="Genomic_DNA"/>
</dbReference>
<dbReference type="PROSITE" id="PS00889">
    <property type="entry name" value="CNMP_BINDING_2"/>
    <property type="match status" value="1"/>
</dbReference>
<dbReference type="SUPFAM" id="SSF51206">
    <property type="entry name" value="cAMP-binding domain-like"/>
    <property type="match status" value="1"/>
</dbReference>
<feature type="domain" description="Major facilitator superfamily (MFS) profile" evidence="13">
    <location>
        <begin position="14"/>
        <end position="466"/>
    </location>
</feature>
<dbReference type="InterPro" id="IPR004638">
    <property type="entry name" value="EmrB-like"/>
</dbReference>
<dbReference type="PROSITE" id="PS51635">
    <property type="entry name" value="PNPLA"/>
    <property type="match status" value="1"/>
</dbReference>
<evidence type="ECO:0000256" key="11">
    <source>
        <dbReference type="SAM" id="Phobius"/>
    </source>
</evidence>
<dbReference type="InterPro" id="IPR014710">
    <property type="entry name" value="RmlC-like_jellyroll"/>
</dbReference>
<keyword evidence="16" id="KW-1185">Reference proteome</keyword>
<feature type="transmembrane region" description="Helical" evidence="11">
    <location>
        <begin position="230"/>
        <end position="250"/>
    </location>
</feature>
<feature type="transmembrane region" description="Helical" evidence="11">
    <location>
        <begin position="262"/>
        <end position="285"/>
    </location>
</feature>
<dbReference type="Gene3D" id="2.60.120.10">
    <property type="entry name" value="Jelly Rolls"/>
    <property type="match status" value="1"/>
</dbReference>
<feature type="transmembrane region" description="Helical" evidence="11">
    <location>
        <begin position="411"/>
        <end position="430"/>
    </location>
</feature>
<dbReference type="Gene3D" id="1.20.1250.20">
    <property type="entry name" value="MFS general substrate transporter like domains"/>
    <property type="match status" value="1"/>
</dbReference>
<dbReference type="InterPro" id="IPR000595">
    <property type="entry name" value="cNMP-bd_dom"/>
</dbReference>
<evidence type="ECO:0000256" key="10">
    <source>
        <dbReference type="SAM" id="MobiDB-lite"/>
    </source>
</evidence>
<sequence>MSARQSARVPASRVLVVACFGAFLAFLDATIVNVAFPSIRESFPTTSVGTLSWVLNAYNIVFAAFLIVCGRLTDLLGRRRAFVSGVAIFTAASLLCGAAPSVGLLVAFRGVQAFGAALLVPASLALVIDAFPGERRSHAIGLWGASAAVAAGLGPPIGGAVVALGGWRWAFFINLPFGLVALWAARKQLVESRAPGRRAMPDLKGAAALAAALGLVNLAIVKGGDWGWTSPVVLVAFVAAAVGLALFALSSRRHTSPMLDPALLRLPSFSIASTATLVAGFGFYAYLLTNILWLQYIWGYGVLRAGLALVPGAVVAAIVAARLGPLADRHGYRPFVVPGALVWAGAYLWYHQQVGLVPAFWTQWLPGQVLSGIGVGATLPLLGSAALAAVPGGRYATASAVVSSARQLGGVLGIAILVVVLGEPTPATVVDSLHEGWMLSVVAFLVVALVALPLGRIRSTTAPEDAEDAHAPAIVHAPAGPARAVTGTAAGADPHDLSDVPLLAGLPADARSRLEAASQLRHVAAGESLIRQGDPPGSAFVARRGRLVVEIDGHAVRELGPGSFVGEVSLLTGESRSAGIRARRDSTVLEVPRDAFEEVLVTDPAAARVMLTQVAERLRTAGGPPAHARPAQPTVVAVVGLHPGAGAAEVAEVLLSRLHCHLRVVAPGVVGPDGLDRAERDHDRVVLVAGAGPEHSPDEWRDFCLRQADVVVMVARADAALPPPLAPAPARQPDLVLRGGTPDAATVAAWTAATDAWQTTVVDRDLPGGLRPLADRIAGRSLGLVLAGGGARAFAHIGVLRELEDSGFHVDRVAGSSVGAIVAAAHATSDDGEELEELCYDGFVRRRPFSDWTLPRHALARGNRVRSGLVRALGADKTLEGLPRQLRTVSTDLVSRTRVVHRRGNLVDAVTASCRLPVLLAPVPDDEGHLLIDGGVLDNLPVDLLTERDEGPVVAVNIGMGGSGRPRTGRPRVPALGETLLRTMMIGSGGAVEAARAHGAWVVSPAPMGVGLLEFHQLDRMVLAGRQAARELLEQADGDLGALAEPAATLPDVREEETPTPVG</sequence>
<proteinExistence type="inferred from homology"/>
<comment type="subcellular location">
    <subcellularLocation>
        <location evidence="1">Cell membrane</location>
        <topology evidence="1">Multi-pass membrane protein</topology>
    </subcellularLocation>
</comment>
<keyword evidence="8 11" id="KW-0472">Membrane</keyword>
<evidence type="ECO:0000256" key="7">
    <source>
        <dbReference type="ARBA" id="ARBA00023098"/>
    </source>
</evidence>
<dbReference type="InterPro" id="IPR018488">
    <property type="entry name" value="cNMP-bd_CS"/>
</dbReference>
<comment type="similarity">
    <text evidence="2">Belongs to the NTE family.</text>
</comment>
<feature type="transmembrane region" description="Helical" evidence="11">
    <location>
        <begin position="370"/>
        <end position="390"/>
    </location>
</feature>
<feature type="transmembrane region" description="Helical" evidence="11">
    <location>
        <begin position="48"/>
        <end position="69"/>
    </location>
</feature>
<dbReference type="InterPro" id="IPR002641">
    <property type="entry name" value="PNPLA_dom"/>
</dbReference>
<feature type="transmembrane region" description="Helical" evidence="11">
    <location>
        <begin position="106"/>
        <end position="128"/>
    </location>
</feature>
<dbReference type="RefSeq" id="WP_378589882.1">
    <property type="nucleotide sequence ID" value="NZ_JBHSKD010000009.1"/>
</dbReference>
<feature type="active site" description="Proton acceptor" evidence="9">
    <location>
        <position position="933"/>
    </location>
</feature>
<dbReference type="PROSITE" id="PS50850">
    <property type="entry name" value="MFS"/>
    <property type="match status" value="1"/>
</dbReference>
<feature type="domain" description="PNPLA" evidence="14">
    <location>
        <begin position="784"/>
        <end position="946"/>
    </location>
</feature>
<dbReference type="Pfam" id="PF01734">
    <property type="entry name" value="Patatin"/>
    <property type="match status" value="1"/>
</dbReference>
<evidence type="ECO:0000259" key="12">
    <source>
        <dbReference type="PROSITE" id="PS50042"/>
    </source>
</evidence>
<organism evidence="15 16">
    <name type="scientific">Nocardioides taihuensis</name>
    <dbReference type="NCBI Taxonomy" id="1835606"/>
    <lineage>
        <taxon>Bacteria</taxon>
        <taxon>Bacillati</taxon>
        <taxon>Actinomycetota</taxon>
        <taxon>Actinomycetes</taxon>
        <taxon>Propionibacteriales</taxon>
        <taxon>Nocardioidaceae</taxon>
        <taxon>Nocardioides</taxon>
    </lineage>
</organism>
<dbReference type="SUPFAM" id="SSF52151">
    <property type="entry name" value="FabD/lysophospholipase-like"/>
    <property type="match status" value="1"/>
</dbReference>
<dbReference type="Pfam" id="PF07690">
    <property type="entry name" value="MFS_1"/>
    <property type="match status" value="2"/>
</dbReference>
<evidence type="ECO:0000259" key="13">
    <source>
        <dbReference type="PROSITE" id="PS50850"/>
    </source>
</evidence>
<feature type="transmembrane region" description="Helical" evidence="11">
    <location>
        <begin position="167"/>
        <end position="185"/>
    </location>
</feature>
<reference evidence="16" key="1">
    <citation type="journal article" date="2019" name="Int. J. Syst. Evol. Microbiol.">
        <title>The Global Catalogue of Microorganisms (GCM) 10K type strain sequencing project: providing services to taxonomists for standard genome sequencing and annotation.</title>
        <authorList>
            <consortium name="The Broad Institute Genomics Platform"/>
            <consortium name="The Broad Institute Genome Sequencing Center for Infectious Disease"/>
            <person name="Wu L."/>
            <person name="Ma J."/>
        </authorList>
    </citation>
    <scope>NUCLEOTIDE SEQUENCE [LARGE SCALE GENOMIC DNA]</scope>
    <source>
        <strain evidence="16">DFY41</strain>
    </source>
</reference>
<evidence type="ECO:0000256" key="3">
    <source>
        <dbReference type="ARBA" id="ARBA00022448"/>
    </source>
</evidence>
<evidence type="ECO:0000256" key="2">
    <source>
        <dbReference type="ARBA" id="ARBA00006636"/>
    </source>
</evidence>
<dbReference type="Pfam" id="PF00027">
    <property type="entry name" value="cNMP_binding"/>
    <property type="match status" value="1"/>
</dbReference>
<gene>
    <name evidence="15" type="ORF">ACFPGP_10580</name>
</gene>
<keyword evidence="3" id="KW-0813">Transport</keyword>
<feature type="transmembrane region" description="Helical" evidence="11">
    <location>
        <begin position="206"/>
        <end position="224"/>
    </location>
</feature>
<dbReference type="InterPro" id="IPR011701">
    <property type="entry name" value="MFS"/>
</dbReference>
<feature type="transmembrane region" description="Helical" evidence="11">
    <location>
        <begin position="140"/>
        <end position="161"/>
    </location>
</feature>
<dbReference type="SUPFAM" id="SSF103473">
    <property type="entry name" value="MFS general substrate transporter"/>
    <property type="match status" value="2"/>
</dbReference>
<dbReference type="SMART" id="SM00100">
    <property type="entry name" value="cNMP"/>
    <property type="match status" value="1"/>
</dbReference>
<evidence type="ECO:0000259" key="14">
    <source>
        <dbReference type="PROSITE" id="PS51635"/>
    </source>
</evidence>
<evidence type="ECO:0000256" key="9">
    <source>
        <dbReference type="PROSITE-ProRule" id="PRU01161"/>
    </source>
</evidence>
<dbReference type="InterPro" id="IPR018490">
    <property type="entry name" value="cNMP-bd_dom_sf"/>
</dbReference>
<dbReference type="PRINTS" id="PR01036">
    <property type="entry name" value="TCRTETB"/>
</dbReference>